<gene>
    <name evidence="1" type="ORF">CBEIBR21_19240</name>
</gene>
<protein>
    <submittedName>
        <fullName evidence="1">Uncharacterized protein</fullName>
    </submittedName>
</protein>
<evidence type="ECO:0000313" key="1">
    <source>
        <dbReference type="EMBL" id="OOP71735.1"/>
    </source>
</evidence>
<name>A0A1S9N2T0_CLOBE</name>
<dbReference type="RefSeq" id="WP_078116716.1">
    <property type="nucleotide sequence ID" value="NZ_JAJSOL010000025.1"/>
</dbReference>
<evidence type="ECO:0000313" key="2">
    <source>
        <dbReference type="Proteomes" id="UP000190959"/>
    </source>
</evidence>
<dbReference type="Proteomes" id="UP000190959">
    <property type="component" value="Unassembled WGS sequence"/>
</dbReference>
<dbReference type="EMBL" id="MWMH01000007">
    <property type="protein sequence ID" value="OOP71735.1"/>
    <property type="molecule type" value="Genomic_DNA"/>
</dbReference>
<sequence length="104" mass="12288">MEIHNHNLNIHYSSPDYIWDKLAELYSEMPGWSGFIDGIPYWYAQDNDKRMINASVEPSGLQFYVEMQQEEWNTWFELFKKKASATLGFEVGEPEDGFEFNSYS</sequence>
<accession>A0A1S9N2T0</accession>
<dbReference type="AlphaFoldDB" id="A0A1S9N2T0"/>
<organism evidence="1 2">
    <name type="scientific">Clostridium beijerinckii</name>
    <name type="common">Clostridium MP</name>
    <dbReference type="NCBI Taxonomy" id="1520"/>
    <lineage>
        <taxon>Bacteria</taxon>
        <taxon>Bacillati</taxon>
        <taxon>Bacillota</taxon>
        <taxon>Clostridia</taxon>
        <taxon>Eubacteriales</taxon>
        <taxon>Clostridiaceae</taxon>
        <taxon>Clostridium</taxon>
    </lineage>
</organism>
<reference evidence="1 2" key="1">
    <citation type="submission" date="2017-02" db="EMBL/GenBank/DDBJ databases">
        <title>Genome sequence of Clostridium beijerinckii Br21.</title>
        <authorList>
            <person name="Fonseca B.C."/>
            <person name="Guazzaroni M.E."/>
            <person name="Riano-Pachon D.M."/>
            <person name="Reginatto V."/>
        </authorList>
    </citation>
    <scope>NUCLEOTIDE SEQUENCE [LARGE SCALE GENOMIC DNA]</scope>
    <source>
        <strain evidence="1 2">Br21</strain>
    </source>
</reference>
<comment type="caution">
    <text evidence="1">The sequence shown here is derived from an EMBL/GenBank/DDBJ whole genome shotgun (WGS) entry which is preliminary data.</text>
</comment>
<proteinExistence type="predicted"/>